<dbReference type="AlphaFoldDB" id="A0A0J7XQH5"/>
<protein>
    <submittedName>
        <fullName evidence="1">Uncharacterized protein</fullName>
    </submittedName>
</protein>
<dbReference type="Proteomes" id="UP000052232">
    <property type="component" value="Unassembled WGS sequence"/>
</dbReference>
<dbReference type="EMBL" id="JACT01000004">
    <property type="protein sequence ID" value="KMS54161.1"/>
    <property type="molecule type" value="Genomic_DNA"/>
</dbReference>
<evidence type="ECO:0000313" key="1">
    <source>
        <dbReference type="EMBL" id="KMS54161.1"/>
    </source>
</evidence>
<comment type="caution">
    <text evidence="1">The sequence shown here is derived from an EMBL/GenBank/DDBJ whole genome shotgun (WGS) entry which is preliminary data.</text>
</comment>
<evidence type="ECO:0000313" key="2">
    <source>
        <dbReference type="Proteomes" id="UP000052232"/>
    </source>
</evidence>
<proteinExistence type="predicted"/>
<accession>A0A0J7XQH5</accession>
<name>A0A0J7XQH5_9SPHN</name>
<reference evidence="1 2" key="1">
    <citation type="journal article" date="2015" name="G3 (Bethesda)">
        <title>Insights into Ongoing Evolution of the Hexachlorocyclohexane Catabolic Pathway from Comparative Genomics of Ten Sphingomonadaceae Strains.</title>
        <authorList>
            <person name="Pearce S.L."/>
            <person name="Oakeshott J.G."/>
            <person name="Pandey G."/>
        </authorList>
    </citation>
    <scope>NUCLEOTIDE SEQUENCE [LARGE SCALE GENOMIC DNA]</scope>
    <source>
        <strain evidence="1 2">LL01</strain>
    </source>
</reference>
<dbReference type="PATRIC" id="fig|1420583.3.peg.3007"/>
<gene>
    <name evidence="1" type="ORF">V473_16040</name>
</gene>
<organism evidence="1 2">
    <name type="scientific">Sphingobium cupriresistens LL01</name>
    <dbReference type="NCBI Taxonomy" id="1420583"/>
    <lineage>
        <taxon>Bacteria</taxon>
        <taxon>Pseudomonadati</taxon>
        <taxon>Pseudomonadota</taxon>
        <taxon>Alphaproteobacteria</taxon>
        <taxon>Sphingomonadales</taxon>
        <taxon>Sphingomonadaceae</taxon>
        <taxon>Sphingobium</taxon>
    </lineage>
</organism>
<keyword evidence="2" id="KW-1185">Reference proteome</keyword>
<sequence length="48" mass="5628">MRIKFCIWVRWGDRDFQIERRAIMKLASAPDRPQILAIDIGVVSQEVV</sequence>